<proteinExistence type="predicted"/>
<gene>
    <name evidence="2" type="ORF">LPU83_pLPU83c_0618</name>
</gene>
<evidence type="ECO:0000313" key="3">
    <source>
        <dbReference type="Proteomes" id="UP000019443"/>
    </source>
</evidence>
<dbReference type="KEGG" id="rhl:LPU83_pLPU83c_0618"/>
<geneLocation type="plasmid" evidence="2 3">
    <name>pLPU83c</name>
</geneLocation>
<accession>W6RLS2</accession>
<dbReference type="EMBL" id="HG916854">
    <property type="protein sequence ID" value="CDM61180.1"/>
    <property type="molecule type" value="Genomic_DNA"/>
</dbReference>
<protein>
    <submittedName>
        <fullName evidence="2">Uncharacterized protein</fullName>
    </submittedName>
</protein>
<organism evidence="2 3">
    <name type="scientific">Rhizobium favelukesii</name>
    <dbReference type="NCBI Taxonomy" id="348824"/>
    <lineage>
        <taxon>Bacteria</taxon>
        <taxon>Pseudomonadati</taxon>
        <taxon>Pseudomonadota</taxon>
        <taxon>Alphaproteobacteria</taxon>
        <taxon>Hyphomicrobiales</taxon>
        <taxon>Rhizobiaceae</taxon>
        <taxon>Rhizobium/Agrobacterium group</taxon>
        <taxon>Rhizobium</taxon>
    </lineage>
</organism>
<evidence type="ECO:0000256" key="1">
    <source>
        <dbReference type="SAM" id="MobiDB-lite"/>
    </source>
</evidence>
<reference evidence="2" key="1">
    <citation type="submission" date="2013-11" db="EMBL/GenBank/DDBJ databases">
        <title>Draft genome sequence of the broad-host-range Rhizobium sp. LPU83 strain, a member of the low-genetic diversity Oregon-like Rhizobium sp. group.</title>
        <authorList>
            <person name="Wibberg D."/>
            <person name="Puehler A."/>
            <person name="Schlueter A."/>
        </authorList>
    </citation>
    <scope>NUCLEOTIDE SEQUENCE [LARGE SCALE GENOMIC DNA]</scope>
    <source>
        <strain evidence="2">LPU83</strain>
        <plasmid evidence="2">pLPU83c</plasmid>
    </source>
</reference>
<dbReference type="AlphaFoldDB" id="W6RLS2"/>
<evidence type="ECO:0000313" key="2">
    <source>
        <dbReference type="EMBL" id="CDM61180.1"/>
    </source>
</evidence>
<keyword evidence="2" id="KW-0614">Plasmid</keyword>
<dbReference type="PATRIC" id="fig|348824.6.peg.5376"/>
<keyword evidence="3" id="KW-1185">Reference proteome</keyword>
<feature type="region of interest" description="Disordered" evidence="1">
    <location>
        <begin position="1"/>
        <end position="39"/>
    </location>
</feature>
<dbReference type="HOGENOM" id="CLU_3315950_0_0_5"/>
<sequence>MLDLSRGLPENRRAVGGWDAEQSIQPSKADHPFIPATAM</sequence>
<name>W6RLS2_9HYPH</name>
<dbReference type="Proteomes" id="UP000019443">
    <property type="component" value="Plasmid pLPU83c"/>
</dbReference>